<accession>C1C0K3</accession>
<evidence type="ECO:0000256" key="1">
    <source>
        <dbReference type="ARBA" id="ARBA00022723"/>
    </source>
</evidence>
<dbReference type="SMART" id="SM00980">
    <property type="entry name" value="THAP"/>
    <property type="match status" value="1"/>
</dbReference>
<keyword evidence="2 5" id="KW-0863">Zinc-finger</keyword>
<keyword evidence="4 5" id="KW-0238">DNA-binding</keyword>
<organism evidence="7">
    <name type="scientific">Caligus clemensi</name>
    <name type="common">Sea louse</name>
    <dbReference type="NCBI Taxonomy" id="344056"/>
    <lineage>
        <taxon>Eukaryota</taxon>
        <taxon>Metazoa</taxon>
        <taxon>Ecdysozoa</taxon>
        <taxon>Arthropoda</taxon>
        <taxon>Crustacea</taxon>
        <taxon>Multicrustacea</taxon>
        <taxon>Hexanauplia</taxon>
        <taxon>Copepoda</taxon>
        <taxon>Siphonostomatoida</taxon>
        <taxon>Caligidae</taxon>
        <taxon>Caligus</taxon>
    </lineage>
</organism>
<evidence type="ECO:0000256" key="2">
    <source>
        <dbReference type="ARBA" id="ARBA00022771"/>
    </source>
</evidence>
<dbReference type="PANTHER" id="PTHR46927:SF3">
    <property type="entry name" value="THAP-TYPE DOMAIN-CONTAINING PROTEIN"/>
    <property type="match status" value="1"/>
</dbReference>
<dbReference type="GO" id="GO:0008270">
    <property type="term" value="F:zinc ion binding"/>
    <property type="evidence" value="ECO:0007669"/>
    <property type="project" value="UniProtKB-KW"/>
</dbReference>
<dbReference type="EMBL" id="BT080382">
    <property type="protein sequence ID" value="ACO14806.1"/>
    <property type="molecule type" value="mRNA"/>
</dbReference>
<dbReference type="Pfam" id="PF05485">
    <property type="entry name" value="THAP"/>
    <property type="match status" value="1"/>
</dbReference>
<protein>
    <submittedName>
        <fullName evidence="7">THAP domain-containing protein 3</fullName>
    </submittedName>
</protein>
<dbReference type="GO" id="GO:0003677">
    <property type="term" value="F:DNA binding"/>
    <property type="evidence" value="ECO:0007669"/>
    <property type="project" value="UniProtKB-UniRule"/>
</dbReference>
<dbReference type="InterPro" id="IPR006612">
    <property type="entry name" value="THAP_Znf"/>
</dbReference>
<dbReference type="AlphaFoldDB" id="C1C0K3"/>
<keyword evidence="3" id="KW-0862">Zinc</keyword>
<dbReference type="SMART" id="SM00692">
    <property type="entry name" value="DM3"/>
    <property type="match status" value="1"/>
</dbReference>
<evidence type="ECO:0000256" key="4">
    <source>
        <dbReference type="ARBA" id="ARBA00023125"/>
    </source>
</evidence>
<evidence type="ECO:0000256" key="5">
    <source>
        <dbReference type="PROSITE-ProRule" id="PRU00309"/>
    </source>
</evidence>
<gene>
    <name evidence="7" type="primary">THAP3</name>
</gene>
<dbReference type="InterPro" id="IPR052224">
    <property type="entry name" value="THAP_domain_protein"/>
</dbReference>
<proteinExistence type="evidence at transcript level"/>
<dbReference type="PANTHER" id="PTHR46927">
    <property type="entry name" value="AGAP005574-PA"/>
    <property type="match status" value="1"/>
</dbReference>
<reference evidence="7" key="1">
    <citation type="submission" date="2009-03" db="EMBL/GenBank/DDBJ databases">
        <title>Caligus clemensi ESTs and full-length cDNAs.</title>
        <authorList>
            <person name="Yasuike M."/>
            <person name="von Schalburg K."/>
            <person name="Cooper G."/>
            <person name="Leong J."/>
            <person name="Jones S.R.M."/>
            <person name="Koop B.F."/>
        </authorList>
    </citation>
    <scope>NUCLEOTIDE SEQUENCE</scope>
    <source>
        <tissue evidence="7">Whole</tissue>
    </source>
</reference>
<evidence type="ECO:0000256" key="3">
    <source>
        <dbReference type="ARBA" id="ARBA00022833"/>
    </source>
</evidence>
<sequence length="136" mass="15503">MPNCCVAPKCRTGFPDVPRDPMVSLYRFAFSNPELLREWLRAILGSNWEPTINSQLCGAHFRNQAFKRNPSGSNPYIQRLSVRRSLKDDAIPSIFKGVPKSLLRSFSTPRSSTTSSEQRLPPWIYFTSSQIPKSRL</sequence>
<dbReference type="SUPFAM" id="SSF57716">
    <property type="entry name" value="Glucocorticoid receptor-like (DNA-binding domain)"/>
    <property type="match status" value="1"/>
</dbReference>
<dbReference type="PROSITE" id="PS50950">
    <property type="entry name" value="ZF_THAP"/>
    <property type="match status" value="1"/>
</dbReference>
<evidence type="ECO:0000259" key="6">
    <source>
        <dbReference type="PROSITE" id="PS50950"/>
    </source>
</evidence>
<name>C1C0K3_CALCM</name>
<evidence type="ECO:0000313" key="7">
    <source>
        <dbReference type="EMBL" id="ACO14806.1"/>
    </source>
</evidence>
<keyword evidence="1" id="KW-0479">Metal-binding</keyword>
<feature type="domain" description="THAP-type" evidence="6">
    <location>
        <begin position="1"/>
        <end position="95"/>
    </location>
</feature>